<dbReference type="InterPro" id="IPR042204">
    <property type="entry name" value="2Fe-2S-bd_N"/>
</dbReference>
<name>A0A418VW17_9PROT</name>
<feature type="region of interest" description="Disordered" evidence="2">
    <location>
        <begin position="1"/>
        <end position="26"/>
    </location>
</feature>
<dbReference type="Proteomes" id="UP000283458">
    <property type="component" value="Unassembled WGS sequence"/>
</dbReference>
<sequence>MHRDPDGSDRVGPDAGPPRHPRFVRLDETGRTPVRFTIDGRAATALEGDTLLVALLSNGAALRRSEFGDGVRAGFCLMGACQDCWVWTSDGGRLRACSTSVADGLSIATEQPEASWPVLA</sequence>
<dbReference type="InterPro" id="IPR036010">
    <property type="entry name" value="2Fe-2S_ferredoxin-like_sf"/>
</dbReference>
<dbReference type="EMBL" id="QYUL01000002">
    <property type="protein sequence ID" value="RJF81358.1"/>
    <property type="molecule type" value="Genomic_DNA"/>
</dbReference>
<feature type="compositionally biased region" description="Basic and acidic residues" evidence="2">
    <location>
        <begin position="1"/>
        <end position="12"/>
    </location>
</feature>
<reference evidence="3 4" key="1">
    <citation type="submission" date="2018-09" db="EMBL/GenBank/DDBJ databases">
        <authorList>
            <person name="Zhu H."/>
        </authorList>
    </citation>
    <scope>NUCLEOTIDE SEQUENCE [LARGE SCALE GENOMIC DNA]</scope>
    <source>
        <strain evidence="3 4">K2W22B-5</strain>
    </source>
</reference>
<dbReference type="SUPFAM" id="SSF54292">
    <property type="entry name" value="2Fe-2S ferredoxin-like"/>
    <property type="match status" value="1"/>
</dbReference>
<accession>A0A418VW17</accession>
<comment type="caution">
    <text evidence="3">The sequence shown here is derived from an EMBL/GenBank/DDBJ whole genome shotgun (WGS) entry which is preliminary data.</text>
</comment>
<dbReference type="GO" id="GO:0016491">
    <property type="term" value="F:oxidoreductase activity"/>
    <property type="evidence" value="ECO:0007669"/>
    <property type="project" value="UniProtKB-KW"/>
</dbReference>
<proteinExistence type="predicted"/>
<keyword evidence="4" id="KW-1185">Reference proteome</keyword>
<dbReference type="Pfam" id="PF13510">
    <property type="entry name" value="Fer2_4"/>
    <property type="match status" value="1"/>
</dbReference>
<evidence type="ECO:0000256" key="2">
    <source>
        <dbReference type="SAM" id="MobiDB-lite"/>
    </source>
</evidence>
<dbReference type="GO" id="GO:0051536">
    <property type="term" value="F:iron-sulfur cluster binding"/>
    <property type="evidence" value="ECO:0007669"/>
    <property type="project" value="InterPro"/>
</dbReference>
<organism evidence="3 4">
    <name type="scientific">Azospirillum cavernae</name>
    <dbReference type="NCBI Taxonomy" id="2320860"/>
    <lineage>
        <taxon>Bacteria</taxon>
        <taxon>Pseudomonadati</taxon>
        <taxon>Pseudomonadota</taxon>
        <taxon>Alphaproteobacteria</taxon>
        <taxon>Rhodospirillales</taxon>
        <taxon>Azospirillaceae</taxon>
        <taxon>Azospirillum</taxon>
    </lineage>
</organism>
<evidence type="ECO:0000313" key="4">
    <source>
        <dbReference type="Proteomes" id="UP000283458"/>
    </source>
</evidence>
<dbReference type="OrthoDB" id="573392at2"/>
<protein>
    <submittedName>
        <fullName evidence="3">(2Fe-2S)-binding protein</fullName>
    </submittedName>
</protein>
<evidence type="ECO:0000313" key="3">
    <source>
        <dbReference type="EMBL" id="RJF81358.1"/>
    </source>
</evidence>
<dbReference type="RefSeq" id="WP_119831447.1">
    <property type="nucleotide sequence ID" value="NZ_QYUL01000002.1"/>
</dbReference>
<gene>
    <name evidence="3" type="ORF">D3877_14360</name>
</gene>
<keyword evidence="1" id="KW-0560">Oxidoreductase</keyword>
<evidence type="ECO:0000256" key="1">
    <source>
        <dbReference type="ARBA" id="ARBA00023002"/>
    </source>
</evidence>
<dbReference type="Gene3D" id="3.10.20.440">
    <property type="entry name" value="2Fe-2S iron-sulphur cluster binding domain, sarcosine oxidase, alpha subunit, N-terminal domain"/>
    <property type="match status" value="1"/>
</dbReference>
<dbReference type="AlphaFoldDB" id="A0A418VW17"/>